<dbReference type="CDD" id="cd00165">
    <property type="entry name" value="S4"/>
    <property type="match status" value="1"/>
</dbReference>
<keyword evidence="3" id="KW-1185">Reference proteome</keyword>
<gene>
    <name evidence="2" type="ORF">EAH73_12050</name>
</gene>
<dbReference type="GO" id="GO:0003677">
    <property type="term" value="F:DNA binding"/>
    <property type="evidence" value="ECO:0007669"/>
    <property type="project" value="UniProtKB-KW"/>
</dbReference>
<comment type="caution">
    <text evidence="2">The sequence shown here is derived from an EMBL/GenBank/DDBJ whole genome shotgun (WGS) entry which is preliminary data.</text>
</comment>
<evidence type="ECO:0000313" key="2">
    <source>
        <dbReference type="EMBL" id="TPG66095.1"/>
    </source>
</evidence>
<dbReference type="RefSeq" id="WP_140466840.1">
    <property type="nucleotide sequence ID" value="NZ_RCYZ01000004.1"/>
</dbReference>
<proteinExistence type="predicted"/>
<dbReference type="Proteomes" id="UP000317646">
    <property type="component" value="Unassembled WGS sequence"/>
</dbReference>
<dbReference type="EMBL" id="RCYZ01000004">
    <property type="protein sequence ID" value="TPG66095.1"/>
    <property type="molecule type" value="Genomic_DNA"/>
</dbReference>
<evidence type="ECO:0000313" key="3">
    <source>
        <dbReference type="Proteomes" id="UP000317646"/>
    </source>
</evidence>
<keyword evidence="2" id="KW-0238">DNA-binding</keyword>
<organism evidence="2 3">
    <name type="scientific">Hymenobacter nivis</name>
    <dbReference type="NCBI Taxonomy" id="1850093"/>
    <lineage>
        <taxon>Bacteria</taxon>
        <taxon>Pseudomonadati</taxon>
        <taxon>Bacteroidota</taxon>
        <taxon>Cytophagia</taxon>
        <taxon>Cytophagales</taxon>
        <taxon>Hymenobacteraceae</taxon>
        <taxon>Hymenobacter</taxon>
    </lineage>
</organism>
<feature type="domain" description="Helix-turn-helix" evidence="1">
    <location>
        <begin position="16"/>
        <end position="64"/>
    </location>
</feature>
<dbReference type="InterPro" id="IPR041657">
    <property type="entry name" value="HTH_17"/>
</dbReference>
<accession>A0A502GX50</accession>
<sequence>MEAALPAPLSPKATVFTVEKLAEVLCISTRSAYELIRQGLINYNCLGKKNYRVTEADVVDYLESTKVRAAA</sequence>
<dbReference type="Pfam" id="PF12728">
    <property type="entry name" value="HTH_17"/>
    <property type="match status" value="1"/>
</dbReference>
<reference evidence="2 3" key="1">
    <citation type="journal article" date="2019" name="Environ. Microbiol.">
        <title>Species interactions and distinct microbial communities in high Arctic permafrost affected cryosols are associated with the CH4 and CO2 gas fluxes.</title>
        <authorList>
            <person name="Altshuler I."/>
            <person name="Hamel J."/>
            <person name="Turney S."/>
            <person name="Magnuson E."/>
            <person name="Levesque R."/>
            <person name="Greer C."/>
            <person name="Whyte L.G."/>
        </authorList>
    </citation>
    <scope>NUCLEOTIDE SEQUENCE [LARGE SCALE GENOMIC DNA]</scope>
    <source>
        <strain evidence="2 3">S9.2P</strain>
    </source>
</reference>
<name>A0A502GX50_9BACT</name>
<protein>
    <submittedName>
        <fullName evidence="2">DNA-binding protein</fullName>
    </submittedName>
</protein>
<evidence type="ECO:0000259" key="1">
    <source>
        <dbReference type="Pfam" id="PF12728"/>
    </source>
</evidence>
<dbReference type="AlphaFoldDB" id="A0A502GX50"/>